<name>A0A9D3WZ33_9SAUR</name>
<gene>
    <name evidence="1" type="ORF">KIL84_001406</name>
</gene>
<dbReference type="EMBL" id="JAHDVG010000484">
    <property type="protein sequence ID" value="KAH1170421.1"/>
    <property type="molecule type" value="Genomic_DNA"/>
</dbReference>
<proteinExistence type="predicted"/>
<keyword evidence="2" id="KW-1185">Reference proteome</keyword>
<evidence type="ECO:0000313" key="2">
    <source>
        <dbReference type="Proteomes" id="UP000827986"/>
    </source>
</evidence>
<organism evidence="1 2">
    <name type="scientific">Mauremys mutica</name>
    <name type="common">yellowpond turtle</name>
    <dbReference type="NCBI Taxonomy" id="74926"/>
    <lineage>
        <taxon>Eukaryota</taxon>
        <taxon>Metazoa</taxon>
        <taxon>Chordata</taxon>
        <taxon>Craniata</taxon>
        <taxon>Vertebrata</taxon>
        <taxon>Euteleostomi</taxon>
        <taxon>Archelosauria</taxon>
        <taxon>Testudinata</taxon>
        <taxon>Testudines</taxon>
        <taxon>Cryptodira</taxon>
        <taxon>Durocryptodira</taxon>
        <taxon>Testudinoidea</taxon>
        <taxon>Geoemydidae</taxon>
        <taxon>Geoemydinae</taxon>
        <taxon>Mauremys</taxon>
    </lineage>
</organism>
<dbReference type="Proteomes" id="UP000827986">
    <property type="component" value="Unassembled WGS sequence"/>
</dbReference>
<comment type="caution">
    <text evidence="1">The sequence shown here is derived from an EMBL/GenBank/DDBJ whole genome shotgun (WGS) entry which is preliminary data.</text>
</comment>
<dbReference type="AlphaFoldDB" id="A0A9D3WZ33"/>
<reference evidence="1" key="1">
    <citation type="submission" date="2021-09" db="EMBL/GenBank/DDBJ databases">
        <title>The genome of Mauremys mutica provides insights into the evolution of semi-aquatic lifestyle.</title>
        <authorList>
            <person name="Gong S."/>
            <person name="Gao Y."/>
        </authorList>
    </citation>
    <scope>NUCLEOTIDE SEQUENCE</scope>
    <source>
        <strain evidence="1">MM-2020</strain>
        <tissue evidence="1">Muscle</tissue>
    </source>
</reference>
<accession>A0A9D3WZ33</accession>
<evidence type="ECO:0000313" key="1">
    <source>
        <dbReference type="EMBL" id="KAH1170421.1"/>
    </source>
</evidence>
<sequence length="101" mass="11155">MSVERIVSPTLCIPAYKLLQLTWFHCTLSSQFSVCMAGNDTNDPLSASPCVTVPETGMLKNNNAKPCLTAYLYQRSEEQVKTAVFTGIYYIVHSQPTGVFS</sequence>
<protein>
    <submittedName>
        <fullName evidence="1">Uncharacterized protein</fullName>
    </submittedName>
</protein>